<dbReference type="AlphaFoldDB" id="A0AA42TXI6"/>
<gene>
    <name evidence="1" type="ORF">N5D63_25065</name>
</gene>
<dbReference type="Proteomes" id="UP001161065">
    <property type="component" value="Unassembled WGS sequence"/>
</dbReference>
<accession>A0AA42TXI6</accession>
<proteinExistence type="predicted"/>
<dbReference type="RefSeq" id="WP_280009576.1">
    <property type="nucleotide sequence ID" value="NZ_JAOCEK010000039.1"/>
</dbReference>
<reference evidence="1" key="1">
    <citation type="submission" date="2022-09" db="EMBL/GenBank/DDBJ databases">
        <title>Intensive care unit water sources are persistently colonized with multi-drug resistant bacteria and are the site of extensive horizontal gene transfer of antibiotic resistance genes.</title>
        <authorList>
            <person name="Diorio-Toth L."/>
        </authorList>
    </citation>
    <scope>NUCLEOTIDE SEQUENCE</scope>
    <source>
        <strain evidence="1">GD03832</strain>
    </source>
</reference>
<sequence length="80" mass="8940">MKVRDLIEQLGKLDPSLEVYGYCEDASIATEAKPYRLFWVDGITVDHVVRSRDEDGSPSAKFDFGPDAVQLALINMSSDF</sequence>
<comment type="caution">
    <text evidence="1">The sequence shown here is derived from an EMBL/GenBank/DDBJ whole genome shotgun (WGS) entry which is preliminary data.</text>
</comment>
<protein>
    <submittedName>
        <fullName evidence="1">Uncharacterized protein</fullName>
    </submittedName>
</protein>
<evidence type="ECO:0000313" key="1">
    <source>
        <dbReference type="EMBL" id="MDH1337413.1"/>
    </source>
</evidence>
<dbReference type="EMBL" id="JAOCEK010000039">
    <property type="protein sequence ID" value="MDH1337413.1"/>
    <property type="molecule type" value="Genomic_DNA"/>
</dbReference>
<evidence type="ECO:0000313" key="2">
    <source>
        <dbReference type="Proteomes" id="UP001161065"/>
    </source>
</evidence>
<name>A0AA42TXI6_9BURK</name>
<organism evidence="1 2">
    <name type="scientific">Comamonas thiooxydans</name>
    <dbReference type="NCBI Taxonomy" id="363952"/>
    <lineage>
        <taxon>Bacteria</taxon>
        <taxon>Pseudomonadati</taxon>
        <taxon>Pseudomonadota</taxon>
        <taxon>Betaproteobacteria</taxon>
        <taxon>Burkholderiales</taxon>
        <taxon>Comamonadaceae</taxon>
        <taxon>Comamonas</taxon>
    </lineage>
</organism>